<keyword evidence="5" id="KW-1185">Reference proteome</keyword>
<dbReference type="PANTHER" id="PTHR22911:SF137">
    <property type="entry name" value="SOLUTE CARRIER FAMILY 35 MEMBER G2-RELATED"/>
    <property type="match status" value="1"/>
</dbReference>
<feature type="transmembrane region" description="Helical" evidence="2">
    <location>
        <begin position="224"/>
        <end position="247"/>
    </location>
</feature>
<dbReference type="EMBL" id="LT669839">
    <property type="protein sequence ID" value="SHD75898.1"/>
    <property type="molecule type" value="Genomic_DNA"/>
</dbReference>
<dbReference type="PANTHER" id="PTHR22911">
    <property type="entry name" value="ACYL-MALONYL CONDENSING ENZYME-RELATED"/>
    <property type="match status" value="1"/>
</dbReference>
<dbReference type="Pfam" id="PF00892">
    <property type="entry name" value="EamA"/>
    <property type="match status" value="2"/>
</dbReference>
<feature type="transmembrane region" description="Helical" evidence="2">
    <location>
        <begin position="253"/>
        <end position="274"/>
    </location>
</feature>
<evidence type="ECO:0000313" key="4">
    <source>
        <dbReference type="EMBL" id="SHD75898.1"/>
    </source>
</evidence>
<dbReference type="RefSeq" id="WP_005585154.1">
    <property type="nucleotide sequence ID" value="NZ_LT669839.1"/>
</dbReference>
<dbReference type="HOGENOM" id="CLU_058789_0_0_9"/>
<organism evidence="4 5">
    <name type="scientific">[Clostridium] ultunense Esp</name>
    <dbReference type="NCBI Taxonomy" id="1288971"/>
    <lineage>
        <taxon>Bacteria</taxon>
        <taxon>Bacillati</taxon>
        <taxon>Bacillota</taxon>
        <taxon>Tissierellia</taxon>
        <taxon>Tissierellales</taxon>
        <taxon>Tepidimicrobiaceae</taxon>
        <taxon>Schnuerera</taxon>
    </lineage>
</organism>
<feature type="domain" description="EamA" evidence="3">
    <location>
        <begin position="159"/>
        <end position="297"/>
    </location>
</feature>
<evidence type="ECO:0000259" key="3">
    <source>
        <dbReference type="Pfam" id="PF00892"/>
    </source>
</evidence>
<dbReference type="AlphaFoldDB" id="M1ZB89"/>
<feature type="transmembrane region" description="Helical" evidence="2">
    <location>
        <begin position="281"/>
        <end position="297"/>
    </location>
</feature>
<keyword evidence="2" id="KW-1133">Transmembrane helix</keyword>
<dbReference type="SUPFAM" id="SSF103481">
    <property type="entry name" value="Multidrug resistance efflux transporter EmrE"/>
    <property type="match status" value="2"/>
</dbReference>
<feature type="transmembrane region" description="Helical" evidence="2">
    <location>
        <begin position="193"/>
        <end position="212"/>
    </location>
</feature>
<dbReference type="Proteomes" id="UP000245423">
    <property type="component" value="Chromosome 1"/>
</dbReference>
<reference evidence="4 5" key="1">
    <citation type="submission" date="2016-11" db="EMBL/GenBank/DDBJ databases">
        <authorList>
            <person name="Manzoor S."/>
        </authorList>
    </citation>
    <scope>NUCLEOTIDE SEQUENCE [LARGE SCALE GENOMIC DNA]</scope>
    <source>
        <strain evidence="4">Clostridium ultunense strain Esp</strain>
    </source>
</reference>
<comment type="similarity">
    <text evidence="1">Belongs to the EamA transporter family.</text>
</comment>
<dbReference type="OrthoDB" id="161804at2"/>
<dbReference type="InterPro" id="IPR000620">
    <property type="entry name" value="EamA_dom"/>
</dbReference>
<sequence>MIQQNLGELAALGTALCWTISGITFESAGKKVGSLSVNYIRLILGFIFINTYSFFSRGMLLPLDATKNNWAWLMVSGFIGFFLGDLFLFQSYVEVGSRISLLIMASSPPISAFLGFVFLGERLELISLLGMIITIIGIAIVILNKETGESKVKITYSEKGLIYAFLGAFGQALGLICSKKGMGDYNPLAATQIRIISGFISFTILFIIAKKFGDLKIAFKNKKAMGVIAIGSFFGPFIGVTLSLVSLKYTSAGISSTITSIMPVTIIPFSILIFKEKVKPKEILGAIISVIGVGILFI</sequence>
<feature type="transmembrane region" description="Helical" evidence="2">
    <location>
        <begin position="37"/>
        <end position="55"/>
    </location>
</feature>
<evidence type="ECO:0000256" key="1">
    <source>
        <dbReference type="ARBA" id="ARBA00007362"/>
    </source>
</evidence>
<evidence type="ECO:0000256" key="2">
    <source>
        <dbReference type="SAM" id="Phobius"/>
    </source>
</evidence>
<accession>M1ZB89</accession>
<feature type="transmembrane region" description="Helical" evidence="2">
    <location>
        <begin position="101"/>
        <end position="119"/>
    </location>
</feature>
<feature type="transmembrane region" description="Helical" evidence="2">
    <location>
        <begin position="125"/>
        <end position="143"/>
    </location>
</feature>
<dbReference type="InterPro" id="IPR037185">
    <property type="entry name" value="EmrE-like"/>
</dbReference>
<gene>
    <name evidence="4" type="ORF">CUESP1_0512</name>
</gene>
<name>M1ZB89_9FIRM</name>
<dbReference type="GO" id="GO:0016020">
    <property type="term" value="C:membrane"/>
    <property type="evidence" value="ECO:0007669"/>
    <property type="project" value="InterPro"/>
</dbReference>
<keyword evidence="2" id="KW-0812">Transmembrane</keyword>
<protein>
    <recommendedName>
        <fullName evidence="3">EamA domain-containing protein</fullName>
    </recommendedName>
</protein>
<feature type="transmembrane region" description="Helical" evidence="2">
    <location>
        <begin position="6"/>
        <end position="25"/>
    </location>
</feature>
<proteinExistence type="inferred from homology"/>
<keyword evidence="2" id="KW-0472">Membrane</keyword>
<feature type="transmembrane region" description="Helical" evidence="2">
    <location>
        <begin position="70"/>
        <end position="89"/>
    </location>
</feature>
<feature type="transmembrane region" description="Helical" evidence="2">
    <location>
        <begin position="163"/>
        <end position="181"/>
    </location>
</feature>
<evidence type="ECO:0000313" key="5">
    <source>
        <dbReference type="Proteomes" id="UP000245423"/>
    </source>
</evidence>
<feature type="domain" description="EamA" evidence="3">
    <location>
        <begin position="6"/>
        <end position="142"/>
    </location>
</feature>